<proteinExistence type="predicted"/>
<dbReference type="EMBL" id="BLKC01000005">
    <property type="protein sequence ID" value="GFF24711.1"/>
    <property type="molecule type" value="Genomic_DNA"/>
</dbReference>
<gene>
    <name evidence="2" type="ORF">IFM46972_01148</name>
</gene>
<sequence>MVSSELSESSATRSKPGQDIRLSSGIQNAIFSPIQFIAARGITSERGGTIPDIDFDTQWEAIECFFGPVVQSVRARVEDKIYNEDLLASWADLLDAQE</sequence>
<feature type="compositionally biased region" description="Low complexity" evidence="1">
    <location>
        <begin position="1"/>
        <end position="10"/>
    </location>
</feature>
<evidence type="ECO:0000313" key="3">
    <source>
        <dbReference type="Proteomes" id="UP000465221"/>
    </source>
</evidence>
<protein>
    <submittedName>
        <fullName evidence="2">Uncharacterized protein</fullName>
    </submittedName>
</protein>
<evidence type="ECO:0000256" key="1">
    <source>
        <dbReference type="SAM" id="MobiDB-lite"/>
    </source>
</evidence>
<organism evidence="2 3">
    <name type="scientific">Aspergillus udagawae</name>
    <dbReference type="NCBI Taxonomy" id="91492"/>
    <lineage>
        <taxon>Eukaryota</taxon>
        <taxon>Fungi</taxon>
        <taxon>Dikarya</taxon>
        <taxon>Ascomycota</taxon>
        <taxon>Pezizomycotina</taxon>
        <taxon>Eurotiomycetes</taxon>
        <taxon>Eurotiomycetidae</taxon>
        <taxon>Eurotiales</taxon>
        <taxon>Aspergillaceae</taxon>
        <taxon>Aspergillus</taxon>
        <taxon>Aspergillus subgen. Fumigati</taxon>
    </lineage>
</organism>
<comment type="caution">
    <text evidence="2">The sequence shown here is derived from an EMBL/GenBank/DDBJ whole genome shotgun (WGS) entry which is preliminary data.</text>
</comment>
<feature type="region of interest" description="Disordered" evidence="1">
    <location>
        <begin position="1"/>
        <end position="20"/>
    </location>
</feature>
<dbReference type="Proteomes" id="UP000465221">
    <property type="component" value="Unassembled WGS sequence"/>
</dbReference>
<accession>A0A8H3RM96</accession>
<name>A0A8H3RM96_9EURO</name>
<evidence type="ECO:0000313" key="2">
    <source>
        <dbReference type="EMBL" id="GFF24711.1"/>
    </source>
</evidence>
<reference evidence="2 3" key="1">
    <citation type="submission" date="2020-01" db="EMBL/GenBank/DDBJ databases">
        <title>Draft genome sequence of Aspergillus udagawae IFM 46972.</title>
        <authorList>
            <person name="Takahashi H."/>
            <person name="Yaguchi T."/>
        </authorList>
    </citation>
    <scope>NUCLEOTIDE SEQUENCE [LARGE SCALE GENOMIC DNA]</scope>
    <source>
        <strain evidence="2 3">IFM 46972</strain>
    </source>
</reference>
<dbReference type="AlphaFoldDB" id="A0A8H3RM96"/>